<feature type="compositionally biased region" description="Basic and acidic residues" evidence="5">
    <location>
        <begin position="647"/>
        <end position="657"/>
    </location>
</feature>
<feature type="compositionally biased region" description="Basic and acidic residues" evidence="5">
    <location>
        <begin position="550"/>
        <end position="565"/>
    </location>
</feature>
<feature type="compositionally biased region" description="Basic residues" evidence="5">
    <location>
        <begin position="519"/>
        <end position="528"/>
    </location>
</feature>
<feature type="compositionally biased region" description="Acidic residues" evidence="5">
    <location>
        <begin position="256"/>
        <end position="268"/>
    </location>
</feature>
<evidence type="ECO:0000256" key="3">
    <source>
        <dbReference type="ARBA" id="ARBA00023054"/>
    </source>
</evidence>
<reference evidence="8" key="1">
    <citation type="submission" date="2022-12" db="EMBL/GenBank/DDBJ databases">
        <authorList>
            <person name="Brejova B."/>
        </authorList>
    </citation>
    <scope>NUCLEOTIDE SEQUENCE</scope>
</reference>
<feature type="region of interest" description="Disordered" evidence="5">
    <location>
        <begin position="1"/>
        <end position="33"/>
    </location>
</feature>
<dbReference type="Proteomes" id="UP001152885">
    <property type="component" value="Unassembled WGS sequence"/>
</dbReference>
<dbReference type="InterPro" id="IPR012580">
    <property type="entry name" value="NUC153"/>
</dbReference>
<feature type="compositionally biased region" description="Basic and acidic residues" evidence="5">
    <location>
        <begin position="52"/>
        <end position="72"/>
    </location>
</feature>
<evidence type="ECO:0000256" key="2">
    <source>
        <dbReference type="ARBA" id="ARBA00009087"/>
    </source>
</evidence>
<gene>
    <name evidence="8" type="ORF">CANVERA_P1501</name>
</gene>
<evidence type="ECO:0000256" key="4">
    <source>
        <dbReference type="ARBA" id="ARBA00023242"/>
    </source>
</evidence>
<feature type="compositionally biased region" description="Acidic residues" evidence="5">
    <location>
        <begin position="448"/>
        <end position="457"/>
    </location>
</feature>
<feature type="compositionally biased region" description="Basic and acidic residues" evidence="5">
    <location>
        <begin position="529"/>
        <end position="541"/>
    </location>
</feature>
<feature type="compositionally biased region" description="Basic and acidic residues" evidence="5">
    <location>
        <begin position="232"/>
        <end position="255"/>
    </location>
</feature>
<evidence type="ECO:0000259" key="6">
    <source>
        <dbReference type="Pfam" id="PF08159"/>
    </source>
</evidence>
<keyword evidence="4" id="KW-0539">Nucleus</keyword>
<dbReference type="GO" id="GO:0005730">
    <property type="term" value="C:nucleolus"/>
    <property type="evidence" value="ECO:0007669"/>
    <property type="project" value="UniProtKB-SubCell"/>
</dbReference>
<name>A0A9W4TTT3_9ASCO</name>
<feature type="compositionally biased region" description="Acidic residues" evidence="5">
    <location>
        <begin position="88"/>
        <end position="122"/>
    </location>
</feature>
<dbReference type="GO" id="GO:0003723">
    <property type="term" value="F:RNA binding"/>
    <property type="evidence" value="ECO:0007669"/>
    <property type="project" value="TreeGrafter"/>
</dbReference>
<evidence type="ECO:0008006" key="10">
    <source>
        <dbReference type="Google" id="ProtNLM"/>
    </source>
</evidence>
<sequence length="670" mass="78462">MAKKDNQNSKKAEKPQTITKDERFKSVHNDPRFKLPNLNKLKVKVDQRFSKHELKKLSGKITDKNAKIDKYGRKIKSTDNNLDKFYEYEDEEKEEEENKSESEDEEEEEDDDEEDDQEDDEVEKLAAKVRAEEESTLDKARGEGLSSSSSEEESSSEESESEDEVELDEESEIELEEEKPEESNPTNGFAVVNMDWDNIKAVDLMATFISFVPKGGEIRSITIYPSEFGKERMQREEIEGPPKELFKSKKSKKDDDSDSDSDLDSDIDINDTENLQKITKKLYQEDDGREDYDSKALRRYQLQRLRYYYAVVKCDSVNTARNIYQNCDGTEYESTANIFDLRYVPEDMEFDDDEAKDKCTKIPSSYRPDSTFVTDALQHSKVKLTWDETPKERLTLSSRPLSQKEIEENDFKAYLASDNEESENESNLKDKYQGLLGNTFKKFGKEDQGEDDVDMEITFDPGLKDEKDDDQKNNDQEESTIDAYRRKEKERRQRRMAKFKEAKKLEKNDNEENEEKPNKSKKSKNNKFKAKDTDEKAKAELELLMMDQNDNNKEHFTMKEVLKSEKNKKKKKNKQKDIETNKTQDNFEINLNDPRFEDVFESHDYAIDPSNSEFKKTETMKKILNERTNRSKKDQNKSNNVSKKRKNEISPSKDDIHNLASKLKKKHKSK</sequence>
<keyword evidence="3" id="KW-0175">Coiled coil</keyword>
<evidence type="ECO:0000256" key="5">
    <source>
        <dbReference type="SAM" id="MobiDB-lite"/>
    </source>
</evidence>
<dbReference type="GO" id="GO:0006364">
    <property type="term" value="P:rRNA processing"/>
    <property type="evidence" value="ECO:0007669"/>
    <property type="project" value="InterPro"/>
</dbReference>
<proteinExistence type="inferred from homology"/>
<feature type="compositionally biased region" description="Basic and acidic residues" evidence="5">
    <location>
        <begin position="498"/>
        <end position="518"/>
    </location>
</feature>
<comment type="caution">
    <text evidence="8">The sequence shown here is derived from an EMBL/GenBank/DDBJ whole genome shotgun (WGS) entry which is preliminary data.</text>
</comment>
<feature type="region of interest" description="Disordered" evidence="5">
    <location>
        <begin position="232"/>
        <end position="268"/>
    </location>
</feature>
<dbReference type="OrthoDB" id="431825at2759"/>
<feature type="compositionally biased region" description="Basic and acidic residues" evidence="5">
    <location>
        <begin position="123"/>
        <end position="142"/>
    </location>
</feature>
<evidence type="ECO:0000256" key="1">
    <source>
        <dbReference type="ARBA" id="ARBA00004604"/>
    </source>
</evidence>
<dbReference type="PANTHER" id="PTHR12202">
    <property type="entry name" value="ESF1 HOMOLOG"/>
    <property type="match status" value="1"/>
</dbReference>
<feature type="region of interest" description="Disordered" evidence="5">
    <location>
        <begin position="443"/>
        <end position="670"/>
    </location>
</feature>
<feature type="compositionally biased region" description="Acidic residues" evidence="5">
    <location>
        <begin position="150"/>
        <end position="180"/>
    </location>
</feature>
<feature type="region of interest" description="Disordered" evidence="5">
    <location>
        <begin position="52"/>
        <end position="189"/>
    </location>
</feature>
<comment type="subcellular location">
    <subcellularLocation>
        <location evidence="1">Nucleus</location>
        <location evidence="1">Nucleolus</location>
    </subcellularLocation>
</comment>
<dbReference type="Pfam" id="PF25121">
    <property type="entry name" value="RRM_ESF1"/>
    <property type="match status" value="1"/>
</dbReference>
<evidence type="ECO:0000259" key="7">
    <source>
        <dbReference type="Pfam" id="PF25121"/>
    </source>
</evidence>
<evidence type="ECO:0000313" key="8">
    <source>
        <dbReference type="EMBL" id="CAI5756984.1"/>
    </source>
</evidence>
<feature type="domain" description="NUC153" evidence="6">
    <location>
        <begin position="593"/>
        <end position="621"/>
    </location>
</feature>
<dbReference type="InterPro" id="IPR039754">
    <property type="entry name" value="Esf1"/>
</dbReference>
<dbReference type="EMBL" id="CANTUO010000001">
    <property type="protein sequence ID" value="CAI5756984.1"/>
    <property type="molecule type" value="Genomic_DNA"/>
</dbReference>
<keyword evidence="9" id="KW-1185">Reference proteome</keyword>
<protein>
    <recommendedName>
        <fullName evidence="10">NUC153 domain-containing protein</fullName>
    </recommendedName>
</protein>
<feature type="domain" description="ESF1 RRM" evidence="7">
    <location>
        <begin position="186"/>
        <end position="360"/>
    </location>
</feature>
<accession>A0A9W4TTT3</accession>
<evidence type="ECO:0000313" key="9">
    <source>
        <dbReference type="Proteomes" id="UP001152885"/>
    </source>
</evidence>
<comment type="similarity">
    <text evidence="2">Belongs to the ESF1 family.</text>
</comment>
<feature type="compositionally biased region" description="Basic and acidic residues" evidence="5">
    <location>
        <begin position="462"/>
        <end position="475"/>
    </location>
</feature>
<feature type="compositionally biased region" description="Basic and acidic residues" evidence="5">
    <location>
        <begin position="613"/>
        <end position="636"/>
    </location>
</feature>
<organism evidence="8 9">
    <name type="scientific">Candida verbasci</name>
    <dbReference type="NCBI Taxonomy" id="1227364"/>
    <lineage>
        <taxon>Eukaryota</taxon>
        <taxon>Fungi</taxon>
        <taxon>Dikarya</taxon>
        <taxon>Ascomycota</taxon>
        <taxon>Saccharomycotina</taxon>
        <taxon>Pichiomycetes</taxon>
        <taxon>Debaryomycetaceae</taxon>
        <taxon>Candida/Lodderomyces clade</taxon>
        <taxon>Candida</taxon>
    </lineage>
</organism>
<feature type="compositionally biased region" description="Basic and acidic residues" evidence="5">
    <location>
        <begin position="594"/>
        <end position="606"/>
    </location>
</feature>
<dbReference type="InterPro" id="IPR056750">
    <property type="entry name" value="RRM_ESF1"/>
</dbReference>
<dbReference type="Pfam" id="PF08159">
    <property type="entry name" value="NUC153"/>
    <property type="match status" value="1"/>
</dbReference>
<dbReference type="AlphaFoldDB" id="A0A9W4TTT3"/>
<dbReference type="PANTHER" id="PTHR12202:SF0">
    <property type="entry name" value="ESF1 HOMOLOG"/>
    <property type="match status" value="1"/>
</dbReference>